<keyword evidence="2" id="KW-1185">Reference proteome</keyword>
<organism evidence="1 2">
    <name type="scientific">Trametes sanguinea</name>
    <dbReference type="NCBI Taxonomy" id="158606"/>
    <lineage>
        <taxon>Eukaryota</taxon>
        <taxon>Fungi</taxon>
        <taxon>Dikarya</taxon>
        <taxon>Basidiomycota</taxon>
        <taxon>Agaricomycotina</taxon>
        <taxon>Agaricomycetes</taxon>
        <taxon>Polyporales</taxon>
        <taxon>Polyporaceae</taxon>
        <taxon>Trametes</taxon>
    </lineage>
</organism>
<evidence type="ECO:0000313" key="1">
    <source>
        <dbReference type="EMBL" id="KAJ2986750.1"/>
    </source>
</evidence>
<comment type="caution">
    <text evidence="1">The sequence shown here is derived from an EMBL/GenBank/DDBJ whole genome shotgun (WGS) entry which is preliminary data.</text>
</comment>
<reference evidence="1" key="1">
    <citation type="submission" date="2022-08" db="EMBL/GenBank/DDBJ databases">
        <title>Genome Sequence of Pycnoporus sanguineus.</title>
        <authorList>
            <person name="Buettner E."/>
        </authorList>
    </citation>
    <scope>NUCLEOTIDE SEQUENCE</scope>
    <source>
        <strain evidence="1">CG-C14</strain>
    </source>
</reference>
<gene>
    <name evidence="1" type="ORF">NUW54_g9646</name>
</gene>
<dbReference type="EMBL" id="JANSHE010003283">
    <property type="protein sequence ID" value="KAJ2986750.1"/>
    <property type="molecule type" value="Genomic_DNA"/>
</dbReference>
<protein>
    <submittedName>
        <fullName evidence="1">Uncharacterized protein</fullName>
    </submittedName>
</protein>
<sequence>MTSSEPSSSSSPAVVHHHHADHGEERMLTILYATETGTAQDVADRLARLCRGLRIRARVHSMDAYPQVYGVIRDYNVCKLMSGLRKS</sequence>
<name>A0ACC1P581_9APHY</name>
<accession>A0ACC1P581</accession>
<dbReference type="Proteomes" id="UP001144978">
    <property type="component" value="Unassembled WGS sequence"/>
</dbReference>
<proteinExistence type="predicted"/>
<evidence type="ECO:0000313" key="2">
    <source>
        <dbReference type="Proteomes" id="UP001144978"/>
    </source>
</evidence>